<feature type="compositionally biased region" description="Basic and acidic residues" evidence="1">
    <location>
        <begin position="327"/>
        <end position="338"/>
    </location>
</feature>
<name>A0A7K0K146_9ACTO</name>
<keyword evidence="2" id="KW-1133">Transmembrane helix</keyword>
<dbReference type="RefSeq" id="WP_154543645.1">
    <property type="nucleotide sequence ID" value="NZ_VUMY01000004.1"/>
</dbReference>
<accession>A0A7K0K146</accession>
<keyword evidence="2" id="KW-0812">Transmembrane</keyword>
<evidence type="ECO:0000313" key="4">
    <source>
        <dbReference type="Proteomes" id="UP000442535"/>
    </source>
</evidence>
<gene>
    <name evidence="3" type="ORF">FYJ63_02985</name>
</gene>
<feature type="region of interest" description="Disordered" evidence="1">
    <location>
        <begin position="186"/>
        <end position="239"/>
    </location>
</feature>
<feature type="compositionally biased region" description="Low complexity" evidence="1">
    <location>
        <begin position="188"/>
        <end position="223"/>
    </location>
</feature>
<feature type="compositionally biased region" description="Basic and acidic residues" evidence="1">
    <location>
        <begin position="486"/>
        <end position="498"/>
    </location>
</feature>
<feature type="region of interest" description="Disordered" evidence="1">
    <location>
        <begin position="307"/>
        <end position="498"/>
    </location>
</feature>
<comment type="caution">
    <text evidence="3">The sequence shown here is derived from an EMBL/GenBank/DDBJ whole genome shotgun (WGS) entry which is preliminary data.</text>
</comment>
<feature type="region of interest" description="Disordered" evidence="1">
    <location>
        <begin position="112"/>
        <end position="141"/>
    </location>
</feature>
<dbReference type="AlphaFoldDB" id="A0A7K0K146"/>
<feature type="compositionally biased region" description="Polar residues" evidence="1">
    <location>
        <begin position="462"/>
        <end position="481"/>
    </location>
</feature>
<feature type="transmembrane region" description="Helical" evidence="2">
    <location>
        <begin position="250"/>
        <end position="275"/>
    </location>
</feature>
<organism evidence="3 4">
    <name type="scientific">Mobiluncus porci</name>
    <dbReference type="NCBI Taxonomy" id="2652278"/>
    <lineage>
        <taxon>Bacteria</taxon>
        <taxon>Bacillati</taxon>
        <taxon>Actinomycetota</taxon>
        <taxon>Actinomycetes</taxon>
        <taxon>Actinomycetales</taxon>
        <taxon>Actinomycetaceae</taxon>
        <taxon>Mobiluncus</taxon>
    </lineage>
</organism>
<evidence type="ECO:0000256" key="2">
    <source>
        <dbReference type="SAM" id="Phobius"/>
    </source>
</evidence>
<protein>
    <submittedName>
        <fullName evidence="3">Uncharacterized protein</fullName>
    </submittedName>
</protein>
<dbReference type="Proteomes" id="UP000442535">
    <property type="component" value="Unassembled WGS sequence"/>
</dbReference>
<evidence type="ECO:0000256" key="1">
    <source>
        <dbReference type="SAM" id="MobiDB-lite"/>
    </source>
</evidence>
<evidence type="ECO:0000313" key="3">
    <source>
        <dbReference type="EMBL" id="MST49216.1"/>
    </source>
</evidence>
<proteinExistence type="predicted"/>
<sequence length="498" mass="51114">MISKRRTKQALGAVLLAVTLALLLFGIGGLTWMKPSSTAKFISPDSPSQVVVTGENVLESTGESVTLLAKGSPDQEIFLGVGLTSDVKAFAAPIDHLLLKNFAPGGSFEVKQVPAKKDSADSEQPGGGLQGGARPAQGDAGDLTTLDIWKQTATGKGSASLKWNLSDSRWSAVVFVKSGPGADAVKVPSPEASKPAAPAAPAEGSAKEAPAGSATPTATSSAANGKTPGGKAEPNGPKLQMQWHHEPSLALPWALTITGAIALAAILVYLFLSWFSEVRSRARRQDAVEKDKTRRLAAEVTGEIEATAHPRRAARMAQAQGKKSRTSKTERGSAKSEEAAGESATSSEAEGALLKTAPAPTAAATADSEPDENADSQADAAEAAGGNRSFAKPPKPVRTYFWKSKAAAEDPWAGGESSKPEPDAESSKPGLTAENAPLGDAGAAAGKEGVIEKDSAAVGKENATSETGSAANSRGFVSNAYTRVRHGSDTRSQDSEAN</sequence>
<keyword evidence="4" id="KW-1185">Reference proteome</keyword>
<feature type="compositionally biased region" description="Low complexity" evidence="1">
    <location>
        <begin position="375"/>
        <end position="389"/>
    </location>
</feature>
<dbReference type="EMBL" id="VUMY01000004">
    <property type="protein sequence ID" value="MST49216.1"/>
    <property type="molecule type" value="Genomic_DNA"/>
</dbReference>
<reference evidence="3 4" key="1">
    <citation type="submission" date="2019-08" db="EMBL/GenBank/DDBJ databases">
        <title>In-depth cultivation of the pig gut microbiome towards novel bacterial diversity and tailored functional studies.</title>
        <authorList>
            <person name="Wylensek D."/>
            <person name="Hitch T.C.A."/>
            <person name="Clavel T."/>
        </authorList>
    </citation>
    <scope>NUCLEOTIDE SEQUENCE [LARGE SCALE GENOMIC DNA]</scope>
    <source>
        <strain evidence="3 4">RF-GAM-744-WT-7</strain>
    </source>
</reference>
<feature type="compositionally biased region" description="Low complexity" evidence="1">
    <location>
        <begin position="341"/>
        <end position="366"/>
    </location>
</feature>
<keyword evidence="2" id="KW-0472">Membrane</keyword>